<dbReference type="InterPro" id="IPR036565">
    <property type="entry name" value="Mur-like_cat_sf"/>
</dbReference>
<dbReference type="AlphaFoldDB" id="A0A2T4ZGK8"/>
<gene>
    <name evidence="5" type="ORF">C8P69_102429</name>
</gene>
<dbReference type="PANTHER" id="PTHR43024:SF1">
    <property type="entry name" value="UDP-N-ACETYLMURAMOYL-TRIPEPTIDE--D-ALANYL-D-ALANINE LIGASE"/>
    <property type="match status" value="1"/>
</dbReference>
<dbReference type="GO" id="GO:0005524">
    <property type="term" value="F:ATP binding"/>
    <property type="evidence" value="ECO:0007669"/>
    <property type="project" value="UniProtKB-KW"/>
</dbReference>
<reference evidence="5 6" key="1">
    <citation type="submission" date="2018-04" db="EMBL/GenBank/DDBJ databases">
        <title>Genomic Encyclopedia of Archaeal and Bacterial Type Strains, Phase II (KMG-II): from individual species to whole genera.</title>
        <authorList>
            <person name="Goeker M."/>
        </authorList>
    </citation>
    <scope>NUCLEOTIDE SEQUENCE [LARGE SCALE GENOMIC DNA]</scope>
    <source>
        <strain evidence="5 6">DSM 25521</strain>
    </source>
</reference>
<dbReference type="PANTHER" id="PTHR43024">
    <property type="entry name" value="UDP-N-ACETYLMURAMOYL-TRIPEPTIDE--D-ALANYL-D-ALANINE LIGASE"/>
    <property type="match status" value="1"/>
</dbReference>
<evidence type="ECO:0000256" key="3">
    <source>
        <dbReference type="ARBA" id="ARBA00022840"/>
    </source>
</evidence>
<dbReference type="SUPFAM" id="SSF53244">
    <property type="entry name" value="MurD-like peptide ligases, peptide-binding domain"/>
    <property type="match status" value="1"/>
</dbReference>
<evidence type="ECO:0000259" key="4">
    <source>
        <dbReference type="Pfam" id="PF08245"/>
    </source>
</evidence>
<name>A0A2T4ZGK8_9HYPH</name>
<dbReference type="Proteomes" id="UP000241808">
    <property type="component" value="Unassembled WGS sequence"/>
</dbReference>
<dbReference type="GO" id="GO:0016881">
    <property type="term" value="F:acid-amino acid ligase activity"/>
    <property type="evidence" value="ECO:0007669"/>
    <property type="project" value="InterPro"/>
</dbReference>
<evidence type="ECO:0000256" key="2">
    <source>
        <dbReference type="ARBA" id="ARBA00022741"/>
    </source>
</evidence>
<sequence length="423" mass="47080">MLDRDGALRRWGRLFERTLRRTLRFAGALANRRLATATSIAVTGSSAKSTTTLLLSHILKGQGSVETLVQAVDTSDIVKSVARLRRRTQYYVAELSVGRKGHLAHVVKMVQPDVAIVTFIGIEHYKEYRTRENIAAEKGLLVEALPGSGLAVLNADDDLTLAMRDRTTARTVTFGRGPDADFRATAISSRYPECLRLEVAWKGHVTPLKTRILGEHFWLPVTAAFATAIELGVPVEAAQEMIASFDPIPDRCQPFTTRAGPVFILDTWKAPWQTLGLAFDVVRQAEAKRRRIVLGMLSDYTGSPKARYRDAYRDAREAADQVIFVGDHAHRSMASQTDIETGRFVEGGSVKAVADLICQQAGADELILLKGSRNLHLERIALAFDHRVRCWEDRCGLEISCFDCGLFEHPFDEHAGLRNSRRR</sequence>
<comment type="caution">
    <text evidence="5">The sequence shown here is derived from an EMBL/GenBank/DDBJ whole genome shotgun (WGS) entry which is preliminary data.</text>
</comment>
<dbReference type="InterPro" id="IPR051046">
    <property type="entry name" value="MurCDEF_CellWall_CoF430Synth"/>
</dbReference>
<dbReference type="Gene3D" id="3.90.190.20">
    <property type="entry name" value="Mur ligase, C-terminal domain"/>
    <property type="match status" value="1"/>
</dbReference>
<dbReference type="EMBL" id="PZZL01000002">
    <property type="protein sequence ID" value="PTM61044.1"/>
    <property type="molecule type" value="Genomic_DNA"/>
</dbReference>
<evidence type="ECO:0000313" key="6">
    <source>
        <dbReference type="Proteomes" id="UP000241808"/>
    </source>
</evidence>
<dbReference type="SUPFAM" id="SSF53623">
    <property type="entry name" value="MurD-like peptide ligases, catalytic domain"/>
    <property type="match status" value="1"/>
</dbReference>
<dbReference type="InterPro" id="IPR013221">
    <property type="entry name" value="Mur_ligase_cen"/>
</dbReference>
<dbReference type="Pfam" id="PF08245">
    <property type="entry name" value="Mur_ligase_M"/>
    <property type="match status" value="1"/>
</dbReference>
<protein>
    <submittedName>
        <fullName evidence="5">UDP-N-acetylmuramoyl-tripeptide--D-alanyl-D-alanine ligase</fullName>
    </submittedName>
</protein>
<proteinExistence type="predicted"/>
<evidence type="ECO:0000256" key="1">
    <source>
        <dbReference type="ARBA" id="ARBA00022598"/>
    </source>
</evidence>
<dbReference type="Gene3D" id="3.40.1190.10">
    <property type="entry name" value="Mur-like, catalytic domain"/>
    <property type="match status" value="1"/>
</dbReference>
<dbReference type="InterPro" id="IPR036615">
    <property type="entry name" value="Mur_ligase_C_dom_sf"/>
</dbReference>
<evidence type="ECO:0000313" key="5">
    <source>
        <dbReference type="EMBL" id="PTM61044.1"/>
    </source>
</evidence>
<keyword evidence="2" id="KW-0547">Nucleotide-binding</keyword>
<keyword evidence="6" id="KW-1185">Reference proteome</keyword>
<organism evidence="5 6">
    <name type="scientific">Phreatobacter oligotrophus</name>
    <dbReference type="NCBI Taxonomy" id="1122261"/>
    <lineage>
        <taxon>Bacteria</taxon>
        <taxon>Pseudomonadati</taxon>
        <taxon>Pseudomonadota</taxon>
        <taxon>Alphaproteobacteria</taxon>
        <taxon>Hyphomicrobiales</taxon>
        <taxon>Phreatobacteraceae</taxon>
        <taxon>Phreatobacter</taxon>
    </lineage>
</organism>
<accession>A0A2T4ZGK8</accession>
<keyword evidence="3" id="KW-0067">ATP-binding</keyword>
<feature type="domain" description="Mur ligase central" evidence="4">
    <location>
        <begin position="42"/>
        <end position="227"/>
    </location>
</feature>
<keyword evidence="1 5" id="KW-0436">Ligase</keyword>